<dbReference type="Proteomes" id="UP001327560">
    <property type="component" value="Chromosome 5"/>
</dbReference>
<dbReference type="AlphaFoldDB" id="A0AAQ3QEK2"/>
<dbReference type="InterPro" id="IPR050796">
    <property type="entry name" value="SCF_F-box_component"/>
</dbReference>
<evidence type="ECO:0000313" key="3">
    <source>
        <dbReference type="EMBL" id="WOL06496.1"/>
    </source>
</evidence>
<dbReference type="InterPro" id="IPR056592">
    <property type="entry name" value="Beta-prop_At3g26010-like"/>
</dbReference>
<dbReference type="InterPro" id="IPR036047">
    <property type="entry name" value="F-box-like_dom_sf"/>
</dbReference>
<proteinExistence type="predicted"/>
<organism evidence="3 4">
    <name type="scientific">Canna indica</name>
    <name type="common">Indian-shot</name>
    <dbReference type="NCBI Taxonomy" id="4628"/>
    <lineage>
        <taxon>Eukaryota</taxon>
        <taxon>Viridiplantae</taxon>
        <taxon>Streptophyta</taxon>
        <taxon>Embryophyta</taxon>
        <taxon>Tracheophyta</taxon>
        <taxon>Spermatophyta</taxon>
        <taxon>Magnoliopsida</taxon>
        <taxon>Liliopsida</taxon>
        <taxon>Zingiberales</taxon>
        <taxon>Cannaceae</taxon>
        <taxon>Canna</taxon>
    </lineage>
</organism>
<gene>
    <name evidence="3" type="ORF">Cni_G15230</name>
</gene>
<feature type="region of interest" description="Disordered" evidence="1">
    <location>
        <begin position="1"/>
        <end position="40"/>
    </location>
</feature>
<feature type="domain" description="F-box protein At3g26010-like beta-propeller" evidence="2">
    <location>
        <begin position="158"/>
        <end position="345"/>
    </location>
</feature>
<accession>A0AAQ3QEK2</accession>
<feature type="region of interest" description="Disordered" evidence="1">
    <location>
        <begin position="462"/>
        <end position="485"/>
    </location>
</feature>
<feature type="compositionally biased region" description="Polar residues" evidence="1">
    <location>
        <begin position="1"/>
        <end position="10"/>
    </location>
</feature>
<evidence type="ECO:0000256" key="1">
    <source>
        <dbReference type="SAM" id="MobiDB-lite"/>
    </source>
</evidence>
<reference evidence="3 4" key="1">
    <citation type="submission" date="2023-10" db="EMBL/GenBank/DDBJ databases">
        <title>Chromosome-scale genome assembly provides insights into flower coloration mechanisms of Canna indica.</title>
        <authorList>
            <person name="Li C."/>
        </authorList>
    </citation>
    <scope>NUCLEOTIDE SEQUENCE [LARGE SCALE GENOMIC DNA]</scope>
    <source>
        <tissue evidence="3">Flower</tissue>
    </source>
</reference>
<protein>
    <recommendedName>
        <fullName evidence="2">F-box protein At3g26010-like beta-propeller domain-containing protein</fullName>
    </recommendedName>
</protein>
<dbReference type="SUPFAM" id="SSF81383">
    <property type="entry name" value="F-box domain"/>
    <property type="match status" value="1"/>
</dbReference>
<dbReference type="EMBL" id="CP136894">
    <property type="protein sequence ID" value="WOL06496.1"/>
    <property type="molecule type" value="Genomic_DNA"/>
</dbReference>
<dbReference type="Pfam" id="PF24750">
    <property type="entry name" value="b-prop_At3g26010-like"/>
    <property type="match status" value="1"/>
</dbReference>
<evidence type="ECO:0000313" key="4">
    <source>
        <dbReference type="Proteomes" id="UP001327560"/>
    </source>
</evidence>
<name>A0AAQ3QEK2_9LILI</name>
<evidence type="ECO:0000259" key="2">
    <source>
        <dbReference type="Pfam" id="PF24750"/>
    </source>
</evidence>
<sequence>MTTAPSQFFLQPSLDDEDDDDNNGDDGDIELNTSASRSSGDVDDFLRKTRAIARDRLRTRIKLLHREISKPLGEIICGHVLHRLPASSLLRLRAVARSWAGVVASPIFAHTQSHTYRSISGVFFRSSSVTSTAYAPFPPAAAHSLPYPGLSFLPAYPVVVLSSSNGLLLCHAPLTGTFFICNPVTAAWTAIPDPPRDPINDPAAVLINLPGVYNFRPDFTVVMVFKVPFIGSDIYGFQIFSSTAGGWWISNELCMERPLPDSGVAAGGVAYWLTSTSSMVRYDPAADKVSYAFLPMLHAARAERSIGEMGCSGRLYCVIVTPEALQVHRFLRESNEWALVESLDVIDTGRSIFEVVDQVDEDEEQEEKEGETWEVKADEDVEQEEKEGEAWEVKAGGQQVFKKQPWPLTFQGGDMEILLLVAGKVVSINLASKRVRVVATTGGFKYVPYTSTLAAVLDVTATTSTSSDGRSKEATSTDRATGGEE</sequence>
<feature type="compositionally biased region" description="Acidic residues" evidence="1">
    <location>
        <begin position="14"/>
        <end position="29"/>
    </location>
</feature>
<keyword evidence="4" id="KW-1185">Reference proteome</keyword>
<dbReference type="PANTHER" id="PTHR31672:SF13">
    <property type="entry name" value="F-BOX PROTEIN CPR30-LIKE"/>
    <property type="match status" value="1"/>
</dbReference>
<dbReference type="PANTHER" id="PTHR31672">
    <property type="entry name" value="BNACNNG10540D PROTEIN"/>
    <property type="match status" value="1"/>
</dbReference>